<organism evidence="1 2">
    <name type="scientific">Puccinia striiformis f. sp. tritici</name>
    <dbReference type="NCBI Taxonomy" id="168172"/>
    <lineage>
        <taxon>Eukaryota</taxon>
        <taxon>Fungi</taxon>
        <taxon>Dikarya</taxon>
        <taxon>Basidiomycota</taxon>
        <taxon>Pucciniomycotina</taxon>
        <taxon>Pucciniomycetes</taxon>
        <taxon>Pucciniales</taxon>
        <taxon>Pucciniaceae</taxon>
        <taxon>Puccinia</taxon>
    </lineage>
</organism>
<proteinExistence type="predicted"/>
<keyword evidence="2" id="KW-1185">Reference proteome</keyword>
<name>A0ACC0E3H8_9BASI</name>
<gene>
    <name evidence="1" type="ORF">MJO28_011912</name>
</gene>
<reference evidence="2" key="1">
    <citation type="journal article" date="2018" name="BMC Genomics">
        <title>Genomic insights into host adaptation between the wheat stripe rust pathogen (Puccinia striiformis f. sp. tritici) and the barley stripe rust pathogen (Puccinia striiformis f. sp. hordei).</title>
        <authorList>
            <person name="Xia C."/>
            <person name="Wang M."/>
            <person name="Yin C."/>
            <person name="Cornejo O.E."/>
            <person name="Hulbert S.H."/>
            <person name="Chen X."/>
        </authorList>
    </citation>
    <scope>NUCLEOTIDE SEQUENCE [LARGE SCALE GENOMIC DNA]</scope>
    <source>
        <strain evidence="2">93-210</strain>
    </source>
</reference>
<dbReference type="EMBL" id="CM045875">
    <property type="protein sequence ID" value="KAI7944384.1"/>
    <property type="molecule type" value="Genomic_DNA"/>
</dbReference>
<dbReference type="Proteomes" id="UP001060170">
    <property type="component" value="Chromosome 11"/>
</dbReference>
<reference evidence="2" key="2">
    <citation type="journal article" date="2018" name="Mol. Plant Microbe Interact.">
        <title>Genome sequence resources for the wheat stripe rust pathogen (Puccinia striiformis f. sp. tritici) and the barley stripe rust pathogen (Puccinia striiformis f. sp. hordei).</title>
        <authorList>
            <person name="Xia C."/>
            <person name="Wang M."/>
            <person name="Yin C."/>
            <person name="Cornejo O.E."/>
            <person name="Hulbert S.H."/>
            <person name="Chen X."/>
        </authorList>
    </citation>
    <scope>NUCLEOTIDE SEQUENCE [LARGE SCALE GENOMIC DNA]</scope>
    <source>
        <strain evidence="2">93-210</strain>
    </source>
</reference>
<comment type="caution">
    <text evidence="1">The sequence shown here is derived from an EMBL/GenBank/DDBJ whole genome shotgun (WGS) entry which is preliminary data.</text>
</comment>
<protein>
    <submittedName>
        <fullName evidence="1">Uncharacterized protein</fullName>
    </submittedName>
</protein>
<sequence length="109" mass="12219">MGGNEEPTPRVQLGATSFVSQTVRPAQPFRKRIIPCGRSPSVRKLNQPFGKRLQPRRTVPERLQALTGFGSSLRFANRLANFPRSYQTVRKRFRGASSDRICFDGSPTA</sequence>
<accession>A0ACC0E3H8</accession>
<evidence type="ECO:0000313" key="1">
    <source>
        <dbReference type="EMBL" id="KAI7944384.1"/>
    </source>
</evidence>
<reference evidence="1 2" key="3">
    <citation type="journal article" date="2022" name="Microbiol. Spectr.">
        <title>Folding features and dynamics of 3D genome architecture in plant fungal pathogens.</title>
        <authorList>
            <person name="Xia C."/>
        </authorList>
    </citation>
    <scope>NUCLEOTIDE SEQUENCE [LARGE SCALE GENOMIC DNA]</scope>
    <source>
        <strain evidence="1 2">93-210</strain>
    </source>
</reference>
<evidence type="ECO:0000313" key="2">
    <source>
        <dbReference type="Proteomes" id="UP001060170"/>
    </source>
</evidence>